<evidence type="ECO:0000256" key="6">
    <source>
        <dbReference type="ARBA" id="ARBA00022989"/>
    </source>
</evidence>
<evidence type="ECO:0000256" key="4">
    <source>
        <dbReference type="ARBA" id="ARBA00022475"/>
    </source>
</evidence>
<dbReference type="InterPro" id="IPR023271">
    <property type="entry name" value="Aquaporin-like"/>
</dbReference>
<dbReference type="GO" id="GO:0015250">
    <property type="term" value="F:water channel activity"/>
    <property type="evidence" value="ECO:0007669"/>
    <property type="project" value="TreeGrafter"/>
</dbReference>
<name>A0A6I3KIP7_9HYPH</name>
<organism evidence="10 11">
    <name type="scientific">Hyphomicrobium album</name>
    <dbReference type="NCBI Taxonomy" id="2665159"/>
    <lineage>
        <taxon>Bacteria</taxon>
        <taxon>Pseudomonadati</taxon>
        <taxon>Pseudomonadota</taxon>
        <taxon>Alphaproteobacteria</taxon>
        <taxon>Hyphomicrobiales</taxon>
        <taxon>Hyphomicrobiaceae</taxon>
        <taxon>Hyphomicrobium</taxon>
    </lineage>
</organism>
<evidence type="ECO:0000313" key="11">
    <source>
        <dbReference type="Proteomes" id="UP000440694"/>
    </source>
</evidence>
<comment type="caution">
    <text evidence="10">The sequence shown here is derived from an EMBL/GenBank/DDBJ whole genome shotgun (WGS) entry which is preliminary data.</text>
</comment>
<comment type="subcellular location">
    <subcellularLocation>
        <location evidence="1">Cell membrane</location>
        <topology evidence="1">Multi-pass membrane protein</topology>
    </subcellularLocation>
</comment>
<evidence type="ECO:0000256" key="8">
    <source>
        <dbReference type="RuleBase" id="RU000477"/>
    </source>
</evidence>
<dbReference type="PRINTS" id="PR00783">
    <property type="entry name" value="MINTRINSICP"/>
</dbReference>
<protein>
    <submittedName>
        <fullName evidence="10">Porin</fullName>
    </submittedName>
</protein>
<dbReference type="PANTHER" id="PTHR19139:SF199">
    <property type="entry name" value="MIP17260P"/>
    <property type="match status" value="1"/>
</dbReference>
<evidence type="ECO:0000256" key="3">
    <source>
        <dbReference type="ARBA" id="ARBA00022448"/>
    </source>
</evidence>
<comment type="similarity">
    <text evidence="2 8">Belongs to the MIP/aquaporin (TC 1.A.8) family.</text>
</comment>
<proteinExistence type="inferred from homology"/>
<dbReference type="InterPro" id="IPR000425">
    <property type="entry name" value="MIP"/>
</dbReference>
<dbReference type="PANTHER" id="PTHR19139">
    <property type="entry name" value="AQUAPORIN TRANSPORTER"/>
    <property type="match status" value="1"/>
</dbReference>
<dbReference type="AlphaFoldDB" id="A0A6I3KIP7"/>
<feature type="transmembrane region" description="Helical" evidence="9">
    <location>
        <begin position="44"/>
        <end position="68"/>
    </location>
</feature>
<feature type="transmembrane region" description="Helical" evidence="9">
    <location>
        <begin position="152"/>
        <end position="173"/>
    </location>
</feature>
<dbReference type="InterPro" id="IPR022357">
    <property type="entry name" value="MIP_CS"/>
</dbReference>
<keyword evidence="11" id="KW-1185">Reference proteome</keyword>
<dbReference type="SUPFAM" id="SSF81338">
    <property type="entry name" value="Aquaporin-like"/>
    <property type="match status" value="1"/>
</dbReference>
<feature type="transmembrane region" description="Helical" evidence="9">
    <location>
        <begin position="80"/>
        <end position="102"/>
    </location>
</feature>
<dbReference type="Proteomes" id="UP000440694">
    <property type="component" value="Unassembled WGS sequence"/>
</dbReference>
<sequence length="224" mass="22912">MRYRALAAEFIGTFMLVASVLGAALFSFPIAGIVGVALSIGFSVMAMIFAVGYISGGHFNPAVTLGLVAGRRFAASEAPAYILAQCLGGIAAAIVFYVIASGKSGGFEVGNFASNMYGGEGYSMLSAFIIEVVLTGLFIFIIMGVTGPRAPAGFAAIAIGLTLSAIHLMAIPVDNASVNPARSLATAVIAMGEPLAQLWLFWVAPILGGVLGGLLGRCLIDNND</sequence>
<evidence type="ECO:0000256" key="9">
    <source>
        <dbReference type="SAM" id="Phobius"/>
    </source>
</evidence>
<evidence type="ECO:0000313" key="10">
    <source>
        <dbReference type="EMBL" id="MTD93800.1"/>
    </source>
</evidence>
<gene>
    <name evidence="10" type="ORF">GIW81_05565</name>
</gene>
<keyword evidence="4" id="KW-1003">Cell membrane</keyword>
<feature type="transmembrane region" description="Helical" evidence="9">
    <location>
        <begin position="199"/>
        <end position="220"/>
    </location>
</feature>
<dbReference type="EMBL" id="WMBQ01000001">
    <property type="protein sequence ID" value="MTD93800.1"/>
    <property type="molecule type" value="Genomic_DNA"/>
</dbReference>
<dbReference type="GO" id="GO:0005886">
    <property type="term" value="C:plasma membrane"/>
    <property type="evidence" value="ECO:0007669"/>
    <property type="project" value="UniProtKB-SubCell"/>
</dbReference>
<feature type="transmembrane region" description="Helical" evidence="9">
    <location>
        <begin position="12"/>
        <end position="38"/>
    </location>
</feature>
<evidence type="ECO:0000256" key="2">
    <source>
        <dbReference type="ARBA" id="ARBA00006175"/>
    </source>
</evidence>
<dbReference type="InterPro" id="IPR034294">
    <property type="entry name" value="Aquaporin_transptr"/>
</dbReference>
<dbReference type="RefSeq" id="WP_154738305.1">
    <property type="nucleotide sequence ID" value="NZ_WMBQ01000001.1"/>
</dbReference>
<dbReference type="Pfam" id="PF00230">
    <property type="entry name" value="MIP"/>
    <property type="match status" value="1"/>
</dbReference>
<keyword evidence="7 9" id="KW-0472">Membrane</keyword>
<evidence type="ECO:0000256" key="7">
    <source>
        <dbReference type="ARBA" id="ARBA00023136"/>
    </source>
</evidence>
<dbReference type="PROSITE" id="PS00221">
    <property type="entry name" value="MIP"/>
    <property type="match status" value="1"/>
</dbReference>
<evidence type="ECO:0000256" key="5">
    <source>
        <dbReference type="ARBA" id="ARBA00022692"/>
    </source>
</evidence>
<accession>A0A6I3KIP7</accession>
<keyword evidence="5 8" id="KW-0812">Transmembrane</keyword>
<keyword evidence="6 9" id="KW-1133">Transmembrane helix</keyword>
<feature type="transmembrane region" description="Helical" evidence="9">
    <location>
        <begin position="122"/>
        <end position="145"/>
    </location>
</feature>
<reference evidence="10 11" key="1">
    <citation type="submission" date="2019-11" db="EMBL/GenBank/DDBJ databases">
        <title>Identification of a novel strain.</title>
        <authorList>
            <person name="Xu Q."/>
            <person name="Wang G."/>
        </authorList>
    </citation>
    <scope>NUCLEOTIDE SEQUENCE [LARGE SCALE GENOMIC DNA]</scope>
    <source>
        <strain evidence="11">xq</strain>
    </source>
</reference>
<evidence type="ECO:0000256" key="1">
    <source>
        <dbReference type="ARBA" id="ARBA00004651"/>
    </source>
</evidence>
<dbReference type="Gene3D" id="1.20.1080.10">
    <property type="entry name" value="Glycerol uptake facilitator protein"/>
    <property type="match status" value="1"/>
</dbReference>
<keyword evidence="3 8" id="KW-0813">Transport</keyword>